<reference evidence="6 7" key="1">
    <citation type="journal article" date="2013" name="BMC Genomics">
        <title>The miniature genome of a carnivorous plant Genlisea aurea contains a low number of genes and short non-coding sequences.</title>
        <authorList>
            <person name="Leushkin E.V."/>
            <person name="Sutormin R.A."/>
            <person name="Nabieva E.R."/>
            <person name="Penin A.A."/>
            <person name="Kondrashov A.S."/>
            <person name="Logacheva M.D."/>
        </authorList>
    </citation>
    <scope>NUCLEOTIDE SEQUENCE [LARGE SCALE GENOMIC DNA]</scope>
</reference>
<evidence type="ECO:0000313" key="6">
    <source>
        <dbReference type="EMBL" id="EPS64714.1"/>
    </source>
</evidence>
<dbReference type="AlphaFoldDB" id="S8CCM6"/>
<dbReference type="Pfam" id="PF02902">
    <property type="entry name" value="Peptidase_C48"/>
    <property type="match status" value="1"/>
</dbReference>
<feature type="non-terminal residue" evidence="6">
    <location>
        <position position="1"/>
    </location>
</feature>
<feature type="domain" description="Ubiquitin-like protease family profile" evidence="5">
    <location>
        <begin position="1"/>
        <end position="158"/>
    </location>
</feature>
<gene>
    <name evidence="6" type="ORF">M569_10069</name>
</gene>
<protein>
    <recommendedName>
        <fullName evidence="5">Ubiquitin-like protease family profile domain-containing protein</fullName>
    </recommendedName>
</protein>
<dbReference type="Proteomes" id="UP000015453">
    <property type="component" value="Unassembled WGS sequence"/>
</dbReference>
<comment type="caution">
    <text evidence="6">The sequence shown here is derived from an EMBL/GenBank/DDBJ whole genome shotgun (WGS) entry which is preliminary data.</text>
</comment>
<name>S8CCM6_9LAMI</name>
<dbReference type="GO" id="GO:0006508">
    <property type="term" value="P:proteolysis"/>
    <property type="evidence" value="ECO:0007669"/>
    <property type="project" value="UniProtKB-KW"/>
</dbReference>
<evidence type="ECO:0000313" key="7">
    <source>
        <dbReference type="Proteomes" id="UP000015453"/>
    </source>
</evidence>
<evidence type="ECO:0000259" key="5">
    <source>
        <dbReference type="PROSITE" id="PS50600"/>
    </source>
</evidence>
<keyword evidence="7" id="KW-1185">Reference proteome</keyword>
<evidence type="ECO:0000256" key="1">
    <source>
        <dbReference type="ARBA" id="ARBA00005234"/>
    </source>
</evidence>
<dbReference type="PROSITE" id="PS50600">
    <property type="entry name" value="ULP_PROTEASE"/>
    <property type="match status" value="1"/>
</dbReference>
<dbReference type="PANTHER" id="PTHR46915">
    <property type="entry name" value="UBIQUITIN-LIKE PROTEASE 4-RELATED"/>
    <property type="match status" value="1"/>
</dbReference>
<dbReference type="InterPro" id="IPR038765">
    <property type="entry name" value="Papain-like_cys_pep_sf"/>
</dbReference>
<dbReference type="EMBL" id="AUSU01004656">
    <property type="protein sequence ID" value="EPS64714.1"/>
    <property type="molecule type" value="Genomic_DNA"/>
</dbReference>
<accession>S8CCM6</accession>
<evidence type="ECO:0000256" key="2">
    <source>
        <dbReference type="ARBA" id="ARBA00022670"/>
    </source>
</evidence>
<keyword evidence="2" id="KW-0645">Protease</keyword>
<dbReference type="SUPFAM" id="SSF54001">
    <property type="entry name" value="Cysteine proteinases"/>
    <property type="match status" value="1"/>
</dbReference>
<dbReference type="OrthoDB" id="1939479at2759"/>
<dbReference type="Gene3D" id="3.40.395.10">
    <property type="entry name" value="Adenoviral Proteinase, Chain A"/>
    <property type="match status" value="1"/>
</dbReference>
<dbReference type="PANTHER" id="PTHR46915:SF6">
    <property type="entry name" value="CYSTEINE PROTEINASES SUPERFAMILY PROTEIN"/>
    <property type="match status" value="1"/>
</dbReference>
<dbReference type="GO" id="GO:0008234">
    <property type="term" value="F:cysteine-type peptidase activity"/>
    <property type="evidence" value="ECO:0007669"/>
    <property type="project" value="UniProtKB-KW"/>
</dbReference>
<dbReference type="GO" id="GO:0016926">
    <property type="term" value="P:protein desumoylation"/>
    <property type="evidence" value="ECO:0007669"/>
    <property type="project" value="UniProtKB-ARBA"/>
</dbReference>
<keyword evidence="4" id="KW-0788">Thiol protease</keyword>
<evidence type="ECO:0000256" key="3">
    <source>
        <dbReference type="ARBA" id="ARBA00022801"/>
    </source>
</evidence>
<feature type="non-terminal residue" evidence="6">
    <location>
        <position position="192"/>
    </location>
</feature>
<organism evidence="6 7">
    <name type="scientific">Genlisea aurea</name>
    <dbReference type="NCBI Taxonomy" id="192259"/>
    <lineage>
        <taxon>Eukaryota</taxon>
        <taxon>Viridiplantae</taxon>
        <taxon>Streptophyta</taxon>
        <taxon>Embryophyta</taxon>
        <taxon>Tracheophyta</taxon>
        <taxon>Spermatophyta</taxon>
        <taxon>Magnoliopsida</taxon>
        <taxon>eudicotyledons</taxon>
        <taxon>Gunneridae</taxon>
        <taxon>Pentapetalae</taxon>
        <taxon>asterids</taxon>
        <taxon>lamiids</taxon>
        <taxon>Lamiales</taxon>
        <taxon>Lentibulariaceae</taxon>
        <taxon>Genlisea</taxon>
    </lineage>
</organism>
<dbReference type="InterPro" id="IPR003653">
    <property type="entry name" value="Peptidase_C48_C"/>
</dbReference>
<evidence type="ECO:0000256" key="4">
    <source>
        <dbReference type="ARBA" id="ARBA00022807"/>
    </source>
</evidence>
<proteinExistence type="inferred from homology"/>
<comment type="similarity">
    <text evidence="1">Belongs to the peptidase C48 family.</text>
</comment>
<sequence>SFGKNSVANIFFFCRKIQDQMSEPLRSSCSFFDCLFFNQYANAEAIPHIDRIIKKEKLFSRRYIFVPVIERSHWYLIIFCHIGNKNLRCILLLDSLGYGNRSYVEPVIRRFLNHFYERKRPKVTPQDLKSIPLLCPKIPKQKGASECGIYVLFYTHLFLKMAPEVFKRESFPYFMTPNWFTDDDIKRFAREI</sequence>
<keyword evidence="3" id="KW-0378">Hydrolase</keyword>